<evidence type="ECO:0000313" key="4">
    <source>
        <dbReference type="Proteomes" id="UP000295124"/>
    </source>
</evidence>
<evidence type="ECO:0000256" key="1">
    <source>
        <dbReference type="SAM" id="MobiDB-lite"/>
    </source>
</evidence>
<dbReference type="EMBL" id="SMKX01000313">
    <property type="protein sequence ID" value="TDD41741.1"/>
    <property type="molecule type" value="Genomic_DNA"/>
</dbReference>
<name>A0A4R4YAZ7_9ACTN</name>
<dbReference type="PANTHER" id="PTHR33408">
    <property type="entry name" value="TRANSPOSASE"/>
    <property type="match status" value="1"/>
</dbReference>
<dbReference type="AlphaFoldDB" id="A0A4R4YAZ7"/>
<evidence type="ECO:0000313" key="3">
    <source>
        <dbReference type="EMBL" id="TDD41741.1"/>
    </source>
</evidence>
<feature type="region of interest" description="Disordered" evidence="1">
    <location>
        <begin position="179"/>
        <end position="199"/>
    </location>
</feature>
<comment type="caution">
    <text evidence="3">The sequence shown here is derived from an EMBL/GenBank/DDBJ whole genome shotgun (WGS) entry which is preliminary data.</text>
</comment>
<feature type="domain" description="Transposase InsH N-terminal" evidence="2">
    <location>
        <begin position="21"/>
        <end position="111"/>
    </location>
</feature>
<dbReference type="RefSeq" id="WP_132178143.1">
    <property type="nucleotide sequence ID" value="NZ_SMKX01000313.1"/>
</dbReference>
<dbReference type="OrthoDB" id="4227096at2"/>
<reference evidence="3 4" key="1">
    <citation type="submission" date="2019-03" db="EMBL/GenBank/DDBJ databases">
        <title>Draft genome sequences of novel Actinobacteria.</title>
        <authorList>
            <person name="Sahin N."/>
            <person name="Ay H."/>
            <person name="Saygin H."/>
        </authorList>
    </citation>
    <scope>NUCLEOTIDE SEQUENCE [LARGE SCALE GENOMIC DNA]</scope>
    <source>
        <strain evidence="3 4">JCM 13523</strain>
    </source>
</reference>
<feature type="compositionally biased region" description="Polar residues" evidence="1">
    <location>
        <begin position="328"/>
        <end position="343"/>
    </location>
</feature>
<organism evidence="3 4">
    <name type="scientific">Kribbella antibiotica</name>
    <dbReference type="NCBI Taxonomy" id="190195"/>
    <lineage>
        <taxon>Bacteria</taxon>
        <taxon>Bacillati</taxon>
        <taxon>Actinomycetota</taxon>
        <taxon>Actinomycetes</taxon>
        <taxon>Propionibacteriales</taxon>
        <taxon>Kribbellaceae</taxon>
        <taxon>Kribbella</taxon>
    </lineage>
</organism>
<feature type="region of interest" description="Disordered" evidence="1">
    <location>
        <begin position="315"/>
        <end position="343"/>
    </location>
</feature>
<protein>
    <submittedName>
        <fullName evidence="3">Transposase</fullName>
    </submittedName>
</protein>
<sequence>MANAYRLVDRGQGFLLPPDMSEWLPSDHVVWFLIDAVRELDTSVLHAVRTRVGQGRAGFDPDMMITLLMYAYANKVRSSRQIERLCTVDVGFRVACAQDVPDHTTIARFRAEHADAFADLFARVLVMCAQAGMAKVGVVAIDGTKIAANAAMGANRKEEWLREQAAKIVAEAAAVDAAEDEEYGDRRGDELPPEFGNPAGRRERIRRALDEIEKKTKQAQADDAADQARGEEYLARVEAGETVLGRRPAGIDLVRFNTARLARAKARLAEAAPGTTAHATANGQIREARRGLKTAQAAAEAGAEAGTVDCQGAAARKRGRYGDPAPVANTTDPESRKMATSNGGTVQGFNAQIAVTDDHLILAAAVTQDGNDYHCFEPMM</sequence>
<gene>
    <name evidence="3" type="ORF">E1263_42415</name>
</gene>
<dbReference type="Proteomes" id="UP000295124">
    <property type="component" value="Unassembled WGS sequence"/>
</dbReference>
<evidence type="ECO:0000259" key="2">
    <source>
        <dbReference type="Pfam" id="PF05598"/>
    </source>
</evidence>
<proteinExistence type="predicted"/>
<accession>A0A4R4YAZ7</accession>
<keyword evidence="4" id="KW-1185">Reference proteome</keyword>
<dbReference type="InterPro" id="IPR008490">
    <property type="entry name" value="Transposase_InsH_N"/>
</dbReference>
<feature type="non-terminal residue" evidence="3">
    <location>
        <position position="380"/>
    </location>
</feature>
<dbReference type="Pfam" id="PF05598">
    <property type="entry name" value="DUF772"/>
    <property type="match status" value="1"/>
</dbReference>